<sequence length="129" mass="13453">MTIRIKSHVTLALGATALILPALTGIGHAQAVDEIMQNATGHVNTAWGYLINSVGFVGGGGLLMGSLFFAYRKHNGMGGNNTGYGKILSAAVVGTCLLALPFYERTASMTMFGAKASITGDQQTIKFSQ</sequence>
<dbReference type="AlphaFoldDB" id="A0A252AZ94"/>
<name>A0A252AZ94_9PROT</name>
<dbReference type="EMBL" id="JOOY01000153">
    <property type="protein sequence ID" value="OUI97428.1"/>
    <property type="molecule type" value="Genomic_DNA"/>
</dbReference>
<comment type="caution">
    <text evidence="2">The sequence shown here is derived from an EMBL/GenBank/DDBJ whole genome shotgun (WGS) entry which is preliminary data.</text>
</comment>
<keyword evidence="1" id="KW-1133">Transmembrane helix</keyword>
<feature type="transmembrane region" description="Helical" evidence="1">
    <location>
        <begin position="83"/>
        <end position="103"/>
    </location>
</feature>
<gene>
    <name evidence="2" type="ORF">HK15_03330</name>
</gene>
<dbReference type="Proteomes" id="UP000194999">
    <property type="component" value="Unassembled WGS sequence"/>
</dbReference>
<accession>A0A252AZ94</accession>
<feature type="transmembrane region" description="Helical" evidence="1">
    <location>
        <begin position="47"/>
        <end position="71"/>
    </location>
</feature>
<keyword evidence="1" id="KW-0472">Membrane</keyword>
<organism evidence="2 3">
    <name type="scientific">Acetobacter orientalis</name>
    <dbReference type="NCBI Taxonomy" id="146474"/>
    <lineage>
        <taxon>Bacteria</taxon>
        <taxon>Pseudomonadati</taxon>
        <taxon>Pseudomonadota</taxon>
        <taxon>Alphaproteobacteria</taxon>
        <taxon>Acetobacterales</taxon>
        <taxon>Acetobacteraceae</taxon>
        <taxon>Acetobacter</taxon>
    </lineage>
</organism>
<evidence type="ECO:0000313" key="3">
    <source>
        <dbReference type="Proteomes" id="UP000194999"/>
    </source>
</evidence>
<proteinExistence type="predicted"/>
<reference evidence="2 3" key="1">
    <citation type="submission" date="2014-06" db="EMBL/GenBank/DDBJ databases">
        <authorList>
            <person name="Ju J."/>
            <person name="Zhang J."/>
        </authorList>
    </citation>
    <scope>NUCLEOTIDE SEQUENCE [LARGE SCALE GENOMIC DNA]</scope>
    <source>
        <strain evidence="2">DmW_048</strain>
    </source>
</reference>
<evidence type="ECO:0000256" key="1">
    <source>
        <dbReference type="SAM" id="Phobius"/>
    </source>
</evidence>
<protein>
    <submittedName>
        <fullName evidence="2">Uncharacterized protein</fullName>
    </submittedName>
</protein>
<keyword evidence="1" id="KW-0812">Transmembrane</keyword>
<dbReference type="RefSeq" id="WP_094756209.1">
    <property type="nucleotide sequence ID" value="NZ_JOOY01000153.1"/>
</dbReference>
<evidence type="ECO:0000313" key="2">
    <source>
        <dbReference type="EMBL" id="OUI97428.1"/>
    </source>
</evidence>